<dbReference type="SUPFAM" id="SSF50486">
    <property type="entry name" value="FMT C-terminal domain-like"/>
    <property type="match status" value="1"/>
</dbReference>
<dbReference type="EMBL" id="CP034145">
    <property type="protein sequence ID" value="AZH26325.1"/>
    <property type="molecule type" value="Genomic_DNA"/>
</dbReference>
<evidence type="ECO:0000313" key="5">
    <source>
        <dbReference type="Proteomes" id="UP000282007"/>
    </source>
</evidence>
<dbReference type="InterPro" id="IPR036477">
    <property type="entry name" value="Formyl_transf_N_sf"/>
</dbReference>
<keyword evidence="5" id="KW-1185">Reference proteome</keyword>
<dbReference type="Gene3D" id="3.40.50.12230">
    <property type="match status" value="1"/>
</dbReference>
<dbReference type="CDD" id="cd08702">
    <property type="entry name" value="Arna_FMT_C"/>
    <property type="match status" value="1"/>
</dbReference>
<accession>A0A3G8QVS6</accession>
<dbReference type="AlphaFoldDB" id="A0A3G8QVS6"/>
<dbReference type="InterPro" id="IPR005793">
    <property type="entry name" value="Formyl_trans_C"/>
</dbReference>
<dbReference type="InterPro" id="IPR002376">
    <property type="entry name" value="Formyl_transf_N"/>
</dbReference>
<reference evidence="4 5" key="1">
    <citation type="submission" date="2018-07" db="EMBL/GenBank/DDBJ databases">
        <title>Genome sequences of Haloplanus aerogenes JCM 16430T.</title>
        <authorList>
            <person name="Kim Y.B."/>
            <person name="Roh S.W."/>
        </authorList>
    </citation>
    <scope>NUCLEOTIDE SEQUENCE [LARGE SCALE GENOMIC DNA]</scope>
    <source>
        <strain evidence="4 5">JCM 16430</strain>
    </source>
</reference>
<dbReference type="InterPro" id="IPR011034">
    <property type="entry name" value="Formyl_transferase-like_C_sf"/>
</dbReference>
<dbReference type="SUPFAM" id="SSF53328">
    <property type="entry name" value="Formyltransferase"/>
    <property type="match status" value="1"/>
</dbReference>
<feature type="region of interest" description="Disordered" evidence="1">
    <location>
        <begin position="18"/>
        <end position="38"/>
    </location>
</feature>
<dbReference type="GO" id="GO:0004479">
    <property type="term" value="F:methionyl-tRNA formyltransferase activity"/>
    <property type="evidence" value="ECO:0007669"/>
    <property type="project" value="TreeGrafter"/>
</dbReference>
<feature type="domain" description="Formyl transferase N-terminal" evidence="2">
    <location>
        <begin position="70"/>
        <end position="234"/>
    </location>
</feature>
<evidence type="ECO:0000259" key="3">
    <source>
        <dbReference type="Pfam" id="PF02911"/>
    </source>
</evidence>
<proteinExistence type="predicted"/>
<evidence type="ECO:0000313" key="4">
    <source>
        <dbReference type="EMBL" id="AZH26325.1"/>
    </source>
</evidence>
<dbReference type="KEGG" id="haer:DU502_13550"/>
<feature type="compositionally biased region" description="Polar residues" evidence="1">
    <location>
        <begin position="19"/>
        <end position="33"/>
    </location>
</feature>
<gene>
    <name evidence="4" type="ORF">DU502_13550</name>
</gene>
<dbReference type="PANTHER" id="PTHR11138:SF5">
    <property type="entry name" value="METHIONYL-TRNA FORMYLTRANSFERASE, MITOCHONDRIAL"/>
    <property type="match status" value="1"/>
</dbReference>
<organism evidence="4 5">
    <name type="scientific">Haloplanus aerogenes</name>
    <dbReference type="NCBI Taxonomy" id="660522"/>
    <lineage>
        <taxon>Archaea</taxon>
        <taxon>Methanobacteriati</taxon>
        <taxon>Methanobacteriota</taxon>
        <taxon>Stenosarchaea group</taxon>
        <taxon>Halobacteria</taxon>
        <taxon>Halobacteriales</taxon>
        <taxon>Haloferacaceae</taxon>
        <taxon>Haloplanus</taxon>
    </lineage>
</organism>
<keyword evidence="4" id="KW-0808">Transferase</keyword>
<dbReference type="PANTHER" id="PTHR11138">
    <property type="entry name" value="METHIONYL-TRNA FORMYLTRANSFERASE"/>
    <property type="match status" value="1"/>
</dbReference>
<dbReference type="Pfam" id="PF02911">
    <property type="entry name" value="Formyl_trans_C"/>
    <property type="match status" value="1"/>
</dbReference>
<dbReference type="Pfam" id="PF00551">
    <property type="entry name" value="Formyl_trans_N"/>
    <property type="match status" value="1"/>
</dbReference>
<evidence type="ECO:0000259" key="2">
    <source>
        <dbReference type="Pfam" id="PF00551"/>
    </source>
</evidence>
<protein>
    <submittedName>
        <fullName evidence="4">Methionyl-tRNA formyltransferase</fullName>
    </submittedName>
</protein>
<dbReference type="Proteomes" id="UP000282007">
    <property type="component" value="Chromosome"/>
</dbReference>
<feature type="domain" description="Formyl transferase C-terminal" evidence="3">
    <location>
        <begin position="267"/>
        <end position="363"/>
    </location>
</feature>
<dbReference type="GO" id="GO:0005829">
    <property type="term" value="C:cytosol"/>
    <property type="evidence" value="ECO:0007669"/>
    <property type="project" value="TreeGrafter"/>
</dbReference>
<sequence>MTGSLPVSTRCVICRPRFTPTTSDPSGSSNAVDSNEPIVRTTGTSTRTWATANDRRGGCVTADGPRVVLVGNRALARHVLLHLLETGWNVVGAVATTGEQARKQAGFEPFDAITDAHDIALIEAADIHAPSVRDRLAELNPAYCICPGWHQVIDESVLKIPTQAFLGFHSSDLPRGRGGAPINWSLIHGDDRVPICLFRYVPAVDGGDIVVRESVVVEERDDVQTILDKLAVAACDALDSVRTDFEDGTLDPTPQSVADATYRPRRQPQDGLVDWTRSAVALSDWVRAQTDPYPGAYTFVDGRRLTIWTARAVATQSVGADPGTVVAVHPGDGIDVATAEGVLRVERVQPRDRPRMWADAFTDRFGVAVGDTFGRHHAPPSWRYTGIRDRDGGTDFTSATNLAVGETGTIRAVVGSGGADRAVDVMVTLDGDRIFGDRVSTTGWESCLITYDPTDPGSHTLAIEFATDGSVVDGRYLKVFVH</sequence>
<name>A0A3G8QVS6_9EURY</name>
<evidence type="ECO:0000256" key="1">
    <source>
        <dbReference type="SAM" id="MobiDB-lite"/>
    </source>
</evidence>